<dbReference type="RefSeq" id="WP_021171150.1">
    <property type="nucleotide sequence ID" value="NZ_CTRP01000014.1"/>
</dbReference>
<sequence>MIGFQIRKKGANITATVFNNTVVFDLIYKMPNDETMAIEVSSWSELAGVGDIYETDNFTVEVIG</sequence>
<evidence type="ECO:0000313" key="2">
    <source>
        <dbReference type="Proteomes" id="UP000049855"/>
    </source>
</evidence>
<protein>
    <submittedName>
        <fullName evidence="1">Uncharacterized protein</fullName>
    </submittedName>
</protein>
<dbReference type="Proteomes" id="UP000049855">
    <property type="component" value="Unassembled WGS sequence"/>
</dbReference>
<proteinExistence type="predicted"/>
<keyword evidence="2" id="KW-1185">Reference proteome</keyword>
<organism evidence="1 2">
    <name type="scientific">Sporomusa ovata</name>
    <dbReference type="NCBI Taxonomy" id="2378"/>
    <lineage>
        <taxon>Bacteria</taxon>
        <taxon>Bacillati</taxon>
        <taxon>Bacillota</taxon>
        <taxon>Negativicutes</taxon>
        <taxon>Selenomonadales</taxon>
        <taxon>Sporomusaceae</taxon>
        <taxon>Sporomusa</taxon>
    </lineage>
</organism>
<dbReference type="EMBL" id="CTRP01000014">
    <property type="protein sequence ID" value="CQR73896.1"/>
    <property type="molecule type" value="Genomic_DNA"/>
</dbReference>
<dbReference type="AlphaFoldDB" id="A0A0U1L2L9"/>
<accession>A0A0U1L2L9</accession>
<name>A0A0U1L2L9_9FIRM</name>
<evidence type="ECO:0000313" key="1">
    <source>
        <dbReference type="EMBL" id="CQR73896.1"/>
    </source>
</evidence>
<reference evidence="2" key="1">
    <citation type="submission" date="2015-03" db="EMBL/GenBank/DDBJ databases">
        <authorList>
            <person name="Nijsse Bart"/>
        </authorList>
    </citation>
    <scope>NUCLEOTIDE SEQUENCE [LARGE SCALE GENOMIC DNA]</scope>
</reference>
<gene>
    <name evidence="1" type="ORF">SpAn4DRAFT_0358</name>
</gene>